<evidence type="ECO:0000313" key="2">
    <source>
        <dbReference type="Proteomes" id="UP000585474"/>
    </source>
</evidence>
<sequence>MLEVLDLDPSRFNLSMTGFVVTRWTSDRPRRRSLAFDRPHGIRSILYLSFIVTRRTSNRLHSRLPDLRHALSSPFGLHQLSQWPRLTSATAFFIFVFTEEALTALALETTFFDRERPRRLWRVLDIAASTMCCGYAALLAISSGSTPIADQMAFAASGSSPRSSGVSIGVPASTVTPSSTTTLATSTHTAFHAKTNHPTWVLDSGVNGHMIDTPSFPGSNAITIPANLALAPLQVYTRRAPSSTPLPDSYSSLSASCQSFIGRVASIPIPHSVSEALQNPQWVATMQEEMDVLERNVSVVSQFMHVPRTSNLDVVHHILRYLKTCPGLGLFYIAKTQDETVDMFTKLVGPSLLKSSLIKLGLIDILAPT</sequence>
<name>A0A7J0EFV1_9ERIC</name>
<evidence type="ECO:0000313" key="1">
    <source>
        <dbReference type="EMBL" id="GFY84507.1"/>
    </source>
</evidence>
<dbReference type="AlphaFoldDB" id="A0A7J0EFV1"/>
<organism evidence="1 2">
    <name type="scientific">Actinidia rufa</name>
    <dbReference type="NCBI Taxonomy" id="165716"/>
    <lineage>
        <taxon>Eukaryota</taxon>
        <taxon>Viridiplantae</taxon>
        <taxon>Streptophyta</taxon>
        <taxon>Embryophyta</taxon>
        <taxon>Tracheophyta</taxon>
        <taxon>Spermatophyta</taxon>
        <taxon>Magnoliopsida</taxon>
        <taxon>eudicotyledons</taxon>
        <taxon>Gunneridae</taxon>
        <taxon>Pentapetalae</taxon>
        <taxon>asterids</taxon>
        <taxon>Ericales</taxon>
        <taxon>Actinidiaceae</taxon>
        <taxon>Actinidia</taxon>
    </lineage>
</organism>
<keyword evidence="2" id="KW-1185">Reference proteome</keyword>
<reference evidence="1 2" key="1">
    <citation type="submission" date="2019-07" db="EMBL/GenBank/DDBJ databases">
        <title>De Novo Assembly of kiwifruit Actinidia rufa.</title>
        <authorList>
            <person name="Sugita-Konishi S."/>
            <person name="Sato K."/>
            <person name="Mori E."/>
            <person name="Abe Y."/>
            <person name="Kisaki G."/>
            <person name="Hamano K."/>
            <person name="Suezawa K."/>
            <person name="Otani M."/>
            <person name="Fukuda T."/>
            <person name="Manabe T."/>
            <person name="Gomi K."/>
            <person name="Tabuchi M."/>
            <person name="Akimitsu K."/>
            <person name="Kataoka I."/>
        </authorList>
    </citation>
    <scope>NUCLEOTIDE SEQUENCE [LARGE SCALE GENOMIC DNA]</scope>
    <source>
        <strain evidence="2">cv. Fuchu</strain>
    </source>
</reference>
<proteinExistence type="predicted"/>
<comment type="caution">
    <text evidence="1">The sequence shown here is derived from an EMBL/GenBank/DDBJ whole genome shotgun (WGS) entry which is preliminary data.</text>
</comment>
<dbReference type="Proteomes" id="UP000585474">
    <property type="component" value="Unassembled WGS sequence"/>
</dbReference>
<gene>
    <name evidence="1" type="ORF">Acr_03g0012810</name>
</gene>
<protein>
    <submittedName>
        <fullName evidence="1">Uncharacterized protein</fullName>
    </submittedName>
</protein>
<accession>A0A7J0EFV1</accession>
<dbReference type="EMBL" id="BJWL01000003">
    <property type="protein sequence ID" value="GFY84507.1"/>
    <property type="molecule type" value="Genomic_DNA"/>
</dbReference>